<evidence type="ECO:0000313" key="3">
    <source>
        <dbReference type="Proteomes" id="UP000016931"/>
    </source>
</evidence>
<feature type="compositionally biased region" description="Basic and acidic residues" evidence="1">
    <location>
        <begin position="318"/>
        <end position="327"/>
    </location>
</feature>
<sequence length="327" mass="36776">MDPFLNIDALFNAMNMTTPSRSTPEESTHPSPRGWARRRPQHVQDPFDFLARQDASFADIMRGQYYNQDPMGTSRIEELEDYDEAGRAHSAGYVRPRHHRAGYPHPALRAHLQTHATSFSQAARAMHAALVCANQECRSIEASFEMQTRQLLSWLPAAYVNSLWTIRLSWSGRSEQNSTLSGGIDAAARSGSDVITYDGVVQRFNTALAAIKTCAPPDRTGPHESRLPLGWEVLGSTMRKLQISLEAIEELLVLIKTQRDRMPLLLHEIGSAQHLLESVREVWETPKKAGKRPEAKSPSNTQPRHSEHEWPSFSPAGERFDEFGIDI</sequence>
<dbReference type="OrthoDB" id="3865732at2759"/>
<feature type="region of interest" description="Disordered" evidence="1">
    <location>
        <begin position="284"/>
        <end position="327"/>
    </location>
</feature>
<dbReference type="HOGENOM" id="CLU_850385_0_0_1"/>
<feature type="region of interest" description="Disordered" evidence="1">
    <location>
        <begin position="16"/>
        <end position="40"/>
    </location>
</feature>
<accession>M3BXG2</accession>
<dbReference type="AlphaFoldDB" id="M3BXG2"/>
<dbReference type="eggNOG" id="ENOG502RM77">
    <property type="taxonomic scope" value="Eukaryota"/>
</dbReference>
<evidence type="ECO:0000256" key="1">
    <source>
        <dbReference type="SAM" id="MobiDB-lite"/>
    </source>
</evidence>
<dbReference type="EMBL" id="KB456264">
    <property type="protein sequence ID" value="EMF12766.1"/>
    <property type="molecule type" value="Genomic_DNA"/>
</dbReference>
<name>M3BXG2_SPHMS</name>
<proteinExistence type="predicted"/>
<keyword evidence="3" id="KW-1185">Reference proteome</keyword>
<dbReference type="GeneID" id="27898462"/>
<protein>
    <submittedName>
        <fullName evidence="2">Uncharacterized protein</fullName>
    </submittedName>
</protein>
<evidence type="ECO:0000313" key="2">
    <source>
        <dbReference type="EMBL" id="EMF12766.1"/>
    </source>
</evidence>
<dbReference type="RefSeq" id="XP_016760887.1">
    <property type="nucleotide sequence ID" value="XM_016901325.1"/>
</dbReference>
<gene>
    <name evidence="2" type="ORF">SEPMUDRAFT_117325</name>
</gene>
<feature type="compositionally biased region" description="Basic and acidic residues" evidence="1">
    <location>
        <begin position="284"/>
        <end position="295"/>
    </location>
</feature>
<dbReference type="Proteomes" id="UP000016931">
    <property type="component" value="Unassembled WGS sequence"/>
</dbReference>
<reference evidence="2 3" key="1">
    <citation type="journal article" date="2012" name="PLoS Pathog.">
        <title>Diverse lifestyles and strategies of plant pathogenesis encoded in the genomes of eighteen Dothideomycetes fungi.</title>
        <authorList>
            <person name="Ohm R.A."/>
            <person name="Feau N."/>
            <person name="Henrissat B."/>
            <person name="Schoch C.L."/>
            <person name="Horwitz B.A."/>
            <person name="Barry K.W."/>
            <person name="Condon B.J."/>
            <person name="Copeland A.C."/>
            <person name="Dhillon B."/>
            <person name="Glaser F."/>
            <person name="Hesse C.N."/>
            <person name="Kosti I."/>
            <person name="LaButti K."/>
            <person name="Lindquist E.A."/>
            <person name="Lucas S."/>
            <person name="Salamov A.A."/>
            <person name="Bradshaw R.E."/>
            <person name="Ciuffetti L."/>
            <person name="Hamelin R.C."/>
            <person name="Kema G.H.J."/>
            <person name="Lawrence C."/>
            <person name="Scott J.A."/>
            <person name="Spatafora J.W."/>
            <person name="Turgeon B.G."/>
            <person name="de Wit P.J.G.M."/>
            <person name="Zhong S."/>
            <person name="Goodwin S.B."/>
            <person name="Grigoriev I.V."/>
        </authorList>
    </citation>
    <scope>NUCLEOTIDE SEQUENCE [LARGE SCALE GENOMIC DNA]</scope>
    <source>
        <strain evidence="2 3">SO2202</strain>
    </source>
</reference>
<organism evidence="2 3">
    <name type="scientific">Sphaerulina musiva (strain SO2202)</name>
    <name type="common">Poplar stem canker fungus</name>
    <name type="synonym">Septoria musiva</name>
    <dbReference type="NCBI Taxonomy" id="692275"/>
    <lineage>
        <taxon>Eukaryota</taxon>
        <taxon>Fungi</taxon>
        <taxon>Dikarya</taxon>
        <taxon>Ascomycota</taxon>
        <taxon>Pezizomycotina</taxon>
        <taxon>Dothideomycetes</taxon>
        <taxon>Dothideomycetidae</taxon>
        <taxon>Mycosphaerellales</taxon>
        <taxon>Mycosphaerellaceae</taxon>
        <taxon>Sphaerulina</taxon>
    </lineage>
</organism>